<name>A0ABD5LJR9_AGRRD</name>
<evidence type="ECO:0000313" key="3">
    <source>
        <dbReference type="Proteomes" id="UP001438189"/>
    </source>
</evidence>
<accession>A0ABD5LJR9</accession>
<organism evidence="2 3">
    <name type="scientific">Agrobacterium radiobacter</name>
    <dbReference type="NCBI Taxonomy" id="362"/>
    <lineage>
        <taxon>Bacteria</taxon>
        <taxon>Pseudomonadati</taxon>
        <taxon>Pseudomonadota</taxon>
        <taxon>Alphaproteobacteria</taxon>
        <taxon>Hyphomicrobiales</taxon>
        <taxon>Rhizobiaceae</taxon>
        <taxon>Rhizobium/Agrobacterium group</taxon>
        <taxon>Agrobacterium</taxon>
        <taxon>Agrobacterium tumefaciens complex</taxon>
    </lineage>
</organism>
<dbReference type="AlphaFoldDB" id="A0ABD5LJR9"/>
<dbReference type="EMBL" id="JBETME010000007">
    <property type="protein sequence ID" value="MES4992116.1"/>
    <property type="molecule type" value="Genomic_DNA"/>
</dbReference>
<proteinExistence type="predicted"/>
<sequence length="72" mass="7646">MKTENPAALAGAKPGSNINALSQGLDAWNPTESTPENQSELLAVKSVMRRCRVSFWHAKTICQLHGLGGLAA</sequence>
<protein>
    <submittedName>
        <fullName evidence="2">Uncharacterized protein</fullName>
    </submittedName>
</protein>
<dbReference type="Proteomes" id="UP001438189">
    <property type="component" value="Unassembled WGS sequence"/>
</dbReference>
<comment type="caution">
    <text evidence="2">The sequence shown here is derived from an EMBL/GenBank/DDBJ whole genome shotgun (WGS) entry which is preliminary data.</text>
</comment>
<feature type="region of interest" description="Disordered" evidence="1">
    <location>
        <begin position="1"/>
        <end position="35"/>
    </location>
</feature>
<evidence type="ECO:0000313" key="2">
    <source>
        <dbReference type="EMBL" id="MES4992116.1"/>
    </source>
</evidence>
<reference evidence="2 3" key="1">
    <citation type="submission" date="2024-06" db="EMBL/GenBank/DDBJ databases">
        <title>Genome sequencing of Agrobacterium spp. from tobacco in Serbia.</title>
        <authorList>
            <person name="Ilicic R.J."/>
            <person name="Studholme D.J."/>
            <person name="Jelusic A."/>
            <person name="Barac G."/>
            <person name="Bagi F."/>
            <person name="Popovic Milovanovic T."/>
        </authorList>
    </citation>
    <scope>NUCLEOTIDE SEQUENCE [LARGE SCALE GENOMIC DNA]</scope>
    <source>
        <strain evidence="2 3">DA1</strain>
    </source>
</reference>
<evidence type="ECO:0000256" key="1">
    <source>
        <dbReference type="SAM" id="MobiDB-lite"/>
    </source>
</evidence>
<gene>
    <name evidence="2" type="ORF">ABVB70_17385</name>
</gene>
<dbReference type="RefSeq" id="WP_353574330.1">
    <property type="nucleotide sequence ID" value="NZ_JBETME010000007.1"/>
</dbReference>